<dbReference type="PANTHER" id="PTHR12526:SF510">
    <property type="entry name" value="D-INOSITOL 3-PHOSPHATE GLYCOSYLTRANSFERASE"/>
    <property type="match status" value="1"/>
</dbReference>
<name>A0A2P8GSF5_9MICO</name>
<dbReference type="SUPFAM" id="SSF53756">
    <property type="entry name" value="UDP-Glycosyltransferase/glycogen phosphorylase"/>
    <property type="match status" value="1"/>
</dbReference>
<dbReference type="InterPro" id="IPR028098">
    <property type="entry name" value="Glyco_trans_4-like_N"/>
</dbReference>
<accession>A0A2P8GSF5</accession>
<feature type="domain" description="Glycosyl transferase family 1" evidence="3">
    <location>
        <begin position="209"/>
        <end position="358"/>
    </location>
</feature>
<sequence length="406" mass="44467">MGRPTTDVARDAGQRTSRASYLVAHPSADMYGSDRVLLESVSGFVESGATVTVTVPEDGPLVPLLEERGARVVLAPTLVLRKSLMTPRGLFSLVTQTLSGLRAGRRLMREVRPTLVWTNTITIPLWTLLARLFRVTSIVHVHEAEGSASRAVMRTLAFPLLFADQLVANSNYSAGVLRDSFARLGDRCTVVYNGVAGPEAVTAPRESIDDELRVLYVGRLSPRKGPDLIVEAIAELRDRGIPARLDLVGAVFPGYEWFEDELRTSISTLDLGDRVHLRGFQNAPWPFLAASDVMVVPSRLDEPFGNTAVESVLAARPVVVSDTSGLREAAWGYRSAQQVEPGDARDIADALQRVWSDWARFRSEALADENVARERHSVETYRRRISEAATAVGVGVGRRFGVRSHA</sequence>
<comment type="caution">
    <text evidence="5">The sequence shown here is derived from an EMBL/GenBank/DDBJ whole genome shotgun (WGS) entry which is preliminary data.</text>
</comment>
<evidence type="ECO:0000259" key="4">
    <source>
        <dbReference type="Pfam" id="PF13439"/>
    </source>
</evidence>
<gene>
    <name evidence="5" type="ORF">CLV49_0489</name>
</gene>
<feature type="domain" description="Glycosyltransferase subfamily 4-like N-terminal" evidence="4">
    <location>
        <begin position="32"/>
        <end position="195"/>
    </location>
</feature>
<dbReference type="InterPro" id="IPR001296">
    <property type="entry name" value="Glyco_trans_1"/>
</dbReference>
<evidence type="ECO:0000313" key="6">
    <source>
        <dbReference type="Proteomes" id="UP000241203"/>
    </source>
</evidence>
<dbReference type="PANTHER" id="PTHR12526">
    <property type="entry name" value="GLYCOSYLTRANSFERASE"/>
    <property type="match status" value="1"/>
</dbReference>
<dbReference type="Proteomes" id="UP000241203">
    <property type="component" value="Unassembled WGS sequence"/>
</dbReference>
<evidence type="ECO:0000259" key="3">
    <source>
        <dbReference type="Pfam" id="PF00534"/>
    </source>
</evidence>
<keyword evidence="2 5" id="KW-0808">Transferase</keyword>
<evidence type="ECO:0000256" key="1">
    <source>
        <dbReference type="ARBA" id="ARBA00022676"/>
    </source>
</evidence>
<organism evidence="5 6">
    <name type="scientific">Labedella gwakjiensis</name>
    <dbReference type="NCBI Taxonomy" id="390269"/>
    <lineage>
        <taxon>Bacteria</taxon>
        <taxon>Bacillati</taxon>
        <taxon>Actinomycetota</taxon>
        <taxon>Actinomycetes</taxon>
        <taxon>Micrococcales</taxon>
        <taxon>Microbacteriaceae</taxon>
        <taxon>Labedella</taxon>
    </lineage>
</organism>
<reference evidence="5 6" key="1">
    <citation type="submission" date="2018-03" db="EMBL/GenBank/DDBJ databases">
        <title>Genomic Encyclopedia of Archaeal and Bacterial Type Strains, Phase II (KMG-II): from individual species to whole genera.</title>
        <authorList>
            <person name="Goeker M."/>
        </authorList>
    </citation>
    <scope>NUCLEOTIDE SEQUENCE [LARGE SCALE GENOMIC DNA]</scope>
    <source>
        <strain evidence="5 6">DSM 21548</strain>
    </source>
</reference>
<dbReference type="Pfam" id="PF00534">
    <property type="entry name" value="Glycos_transf_1"/>
    <property type="match status" value="1"/>
</dbReference>
<dbReference type="GO" id="GO:0016757">
    <property type="term" value="F:glycosyltransferase activity"/>
    <property type="evidence" value="ECO:0007669"/>
    <property type="project" value="UniProtKB-KW"/>
</dbReference>
<dbReference type="EMBL" id="PYAU01000001">
    <property type="protein sequence ID" value="PSL36887.1"/>
    <property type="molecule type" value="Genomic_DNA"/>
</dbReference>
<dbReference type="CDD" id="cd03811">
    <property type="entry name" value="GT4_GT28_WabH-like"/>
    <property type="match status" value="1"/>
</dbReference>
<dbReference type="Pfam" id="PF13439">
    <property type="entry name" value="Glyco_transf_4"/>
    <property type="match status" value="1"/>
</dbReference>
<evidence type="ECO:0000256" key="2">
    <source>
        <dbReference type="ARBA" id="ARBA00022679"/>
    </source>
</evidence>
<proteinExistence type="predicted"/>
<dbReference type="Gene3D" id="3.40.50.2000">
    <property type="entry name" value="Glycogen Phosphorylase B"/>
    <property type="match status" value="2"/>
</dbReference>
<dbReference type="AlphaFoldDB" id="A0A2P8GSF5"/>
<protein>
    <submittedName>
        <fullName evidence="5">Glycosyl transferase family 4</fullName>
    </submittedName>
</protein>
<evidence type="ECO:0000313" key="5">
    <source>
        <dbReference type="EMBL" id="PSL36887.1"/>
    </source>
</evidence>
<keyword evidence="1" id="KW-0328">Glycosyltransferase</keyword>